<evidence type="ECO:0000313" key="2">
    <source>
        <dbReference type="Proteomes" id="UP001055879"/>
    </source>
</evidence>
<sequence length="194" mass="21728">MSRYHFECFAEQTNDEIPTELVLRLPPNYTIRYFYMRLLVTVEQPLSSPDGPLVILGHQFELLAPHDQAIGVSGLSWNAIIQFFTQNGIPNHVVNEATLRITTCVSQMLQNPNNAGRMLLPMLVLISCRASVLVQRFLATVVVETEGICCICSGRMEVGSPASRLPCNHCYHDGCIREWLNSNPSCPFCGFQLV</sequence>
<name>A0ACB8YJ02_ARCLA</name>
<proteinExistence type="predicted"/>
<dbReference type="EMBL" id="CM042058">
    <property type="protein sequence ID" value="KAI3685128.1"/>
    <property type="molecule type" value="Genomic_DNA"/>
</dbReference>
<dbReference type="Proteomes" id="UP001055879">
    <property type="component" value="Linkage Group LG12"/>
</dbReference>
<gene>
    <name evidence="1" type="ORF">L6452_34362</name>
</gene>
<evidence type="ECO:0000313" key="1">
    <source>
        <dbReference type="EMBL" id="KAI3685128.1"/>
    </source>
</evidence>
<reference evidence="2" key="1">
    <citation type="journal article" date="2022" name="Mol. Ecol. Resour.">
        <title>The genomes of chicory, endive, great burdock and yacon provide insights into Asteraceae palaeo-polyploidization history and plant inulin production.</title>
        <authorList>
            <person name="Fan W."/>
            <person name="Wang S."/>
            <person name="Wang H."/>
            <person name="Wang A."/>
            <person name="Jiang F."/>
            <person name="Liu H."/>
            <person name="Zhao H."/>
            <person name="Xu D."/>
            <person name="Zhang Y."/>
        </authorList>
    </citation>
    <scope>NUCLEOTIDE SEQUENCE [LARGE SCALE GENOMIC DNA]</scope>
    <source>
        <strain evidence="2">cv. Niubang</strain>
    </source>
</reference>
<keyword evidence="2" id="KW-1185">Reference proteome</keyword>
<accession>A0ACB8YJ02</accession>
<protein>
    <submittedName>
        <fullName evidence="1">Uncharacterized protein</fullName>
    </submittedName>
</protein>
<comment type="caution">
    <text evidence="1">The sequence shown here is derived from an EMBL/GenBank/DDBJ whole genome shotgun (WGS) entry which is preliminary data.</text>
</comment>
<reference evidence="1 2" key="2">
    <citation type="journal article" date="2022" name="Mol. Ecol. Resour.">
        <title>The genomes of chicory, endive, great burdock and yacon provide insights into Asteraceae paleo-polyploidization history and plant inulin production.</title>
        <authorList>
            <person name="Fan W."/>
            <person name="Wang S."/>
            <person name="Wang H."/>
            <person name="Wang A."/>
            <person name="Jiang F."/>
            <person name="Liu H."/>
            <person name="Zhao H."/>
            <person name="Xu D."/>
            <person name="Zhang Y."/>
        </authorList>
    </citation>
    <scope>NUCLEOTIDE SEQUENCE [LARGE SCALE GENOMIC DNA]</scope>
    <source>
        <strain evidence="2">cv. Niubang</strain>
    </source>
</reference>
<organism evidence="1 2">
    <name type="scientific">Arctium lappa</name>
    <name type="common">Greater burdock</name>
    <name type="synonym">Lappa major</name>
    <dbReference type="NCBI Taxonomy" id="4217"/>
    <lineage>
        <taxon>Eukaryota</taxon>
        <taxon>Viridiplantae</taxon>
        <taxon>Streptophyta</taxon>
        <taxon>Embryophyta</taxon>
        <taxon>Tracheophyta</taxon>
        <taxon>Spermatophyta</taxon>
        <taxon>Magnoliopsida</taxon>
        <taxon>eudicotyledons</taxon>
        <taxon>Gunneridae</taxon>
        <taxon>Pentapetalae</taxon>
        <taxon>asterids</taxon>
        <taxon>campanulids</taxon>
        <taxon>Asterales</taxon>
        <taxon>Asteraceae</taxon>
        <taxon>Carduoideae</taxon>
        <taxon>Cardueae</taxon>
        <taxon>Arctiinae</taxon>
        <taxon>Arctium</taxon>
    </lineage>
</organism>